<comment type="subcellular location">
    <subcellularLocation>
        <location evidence="1">Cytoplasm</location>
    </subcellularLocation>
</comment>
<dbReference type="GO" id="GO:0004045">
    <property type="term" value="F:peptidyl-tRNA hydrolase activity"/>
    <property type="evidence" value="ECO:0007669"/>
    <property type="project" value="EnsemblFungi"/>
</dbReference>
<evidence type="ECO:0000256" key="1">
    <source>
        <dbReference type="ARBA" id="ARBA00004496"/>
    </source>
</evidence>
<dbReference type="InterPro" id="IPR024049">
    <property type="entry name" value="eRF1_1_sf"/>
</dbReference>
<dbReference type="SMART" id="SM01194">
    <property type="entry name" value="eRF1_1"/>
    <property type="match status" value="1"/>
</dbReference>
<dbReference type="FunFam" id="3.30.960.10:FF:000003">
    <property type="entry name" value="Peptide chain release factor subunit 1"/>
    <property type="match status" value="1"/>
</dbReference>
<organism evidence="7 8">
    <name type="scientific">Ecytonucleospora hepatopenaei</name>
    <dbReference type="NCBI Taxonomy" id="646526"/>
    <lineage>
        <taxon>Eukaryota</taxon>
        <taxon>Fungi</taxon>
        <taxon>Fungi incertae sedis</taxon>
        <taxon>Microsporidia</taxon>
        <taxon>Enterocytozoonidae</taxon>
        <taxon>Ecytonucleospora</taxon>
    </lineage>
</organism>
<dbReference type="Gene3D" id="3.30.1330.30">
    <property type="match status" value="2"/>
</dbReference>
<comment type="similarity">
    <text evidence="2">Belongs to the eukaryotic release factor 1 family.</text>
</comment>
<dbReference type="Pfam" id="PF03465">
    <property type="entry name" value="eRF1_3"/>
    <property type="match status" value="1"/>
</dbReference>
<evidence type="ECO:0000313" key="8">
    <source>
        <dbReference type="Proteomes" id="UP000192758"/>
    </source>
</evidence>
<gene>
    <name evidence="7" type="primary">SU2</name>
    <name evidence="7" type="ORF">EHP00_1878</name>
</gene>
<dbReference type="SUPFAM" id="SSF55481">
    <property type="entry name" value="N-terminal domain of eukaryotic peptide chain release factor subunit 1, ERF1"/>
    <property type="match status" value="1"/>
</dbReference>
<proteinExistence type="inferred from homology"/>
<dbReference type="Gene3D" id="3.30.960.10">
    <property type="entry name" value="eRF1 domain 1"/>
    <property type="match status" value="1"/>
</dbReference>
<dbReference type="NCBIfam" id="TIGR03676">
    <property type="entry name" value="aRF1_eRF1"/>
    <property type="match status" value="1"/>
</dbReference>
<dbReference type="GO" id="GO:0006353">
    <property type="term" value="P:DNA-templated transcription termination"/>
    <property type="evidence" value="ECO:0007669"/>
    <property type="project" value="EnsemblFungi"/>
</dbReference>
<dbReference type="GO" id="GO:0030695">
    <property type="term" value="F:GTPase regulator activity"/>
    <property type="evidence" value="ECO:0007669"/>
    <property type="project" value="EnsemblFungi"/>
</dbReference>
<dbReference type="InterPro" id="IPR005142">
    <property type="entry name" value="eRF1_3"/>
</dbReference>
<keyword evidence="8" id="KW-1185">Reference proteome</keyword>
<keyword evidence="4" id="KW-0963">Cytoplasm</keyword>
<comment type="subunit">
    <text evidence="3">Heterodimer of two subunits, one of which binds GTP.</text>
</comment>
<dbReference type="GO" id="GO:0009302">
    <property type="term" value="P:sno(s)RNA transcription"/>
    <property type="evidence" value="ECO:0007669"/>
    <property type="project" value="EnsemblFungi"/>
</dbReference>
<dbReference type="VEuPathDB" id="MicrosporidiaDB:EHP00_1878"/>
<dbReference type="GO" id="GO:0018444">
    <property type="term" value="C:translation release factor complex"/>
    <property type="evidence" value="ECO:0007669"/>
    <property type="project" value="EnsemblFungi"/>
</dbReference>
<accession>A0A1W0E578</accession>
<dbReference type="InterPro" id="IPR004403">
    <property type="entry name" value="Peptide_chain-rel_eRF1/aRF1"/>
</dbReference>
<dbReference type="InterPro" id="IPR029064">
    <property type="entry name" value="Ribosomal_eL30-like_sf"/>
</dbReference>
<evidence type="ECO:0000256" key="2">
    <source>
        <dbReference type="ARBA" id="ARBA00005326"/>
    </source>
</evidence>
<dbReference type="SUPFAM" id="SSF53137">
    <property type="entry name" value="Translational machinery components"/>
    <property type="match status" value="1"/>
</dbReference>
<evidence type="ECO:0000313" key="7">
    <source>
        <dbReference type="EMBL" id="OQS54415.1"/>
    </source>
</evidence>
<dbReference type="GO" id="GO:0005829">
    <property type="term" value="C:cytosol"/>
    <property type="evidence" value="ECO:0007669"/>
    <property type="project" value="GOC"/>
</dbReference>
<dbReference type="SUPFAM" id="SSF55315">
    <property type="entry name" value="L30e-like"/>
    <property type="match status" value="1"/>
</dbReference>
<dbReference type="Gene3D" id="3.30.420.60">
    <property type="entry name" value="eRF1 domain 2"/>
    <property type="match status" value="1"/>
</dbReference>
<reference evidence="7 8" key="1">
    <citation type="journal article" date="2017" name="Environ. Microbiol.">
        <title>Decay of the glycolytic pathway and adaptation to intranuclear parasitism within Enterocytozoonidae microsporidia.</title>
        <authorList>
            <person name="Wiredu Boakye D."/>
            <person name="Jaroenlak P."/>
            <person name="Prachumwat A."/>
            <person name="Williams T.A."/>
            <person name="Bateman K.S."/>
            <person name="Itsathitphaisarn O."/>
            <person name="Sritunyalucksana K."/>
            <person name="Paszkiewicz K.H."/>
            <person name="Moore K.A."/>
            <person name="Stentiford G.D."/>
            <person name="Williams B.A."/>
        </authorList>
    </citation>
    <scope>NUCLEOTIDE SEQUENCE [LARGE SCALE GENOMIC DNA]</scope>
    <source>
        <strain evidence="7 8">TH1</strain>
    </source>
</reference>
<dbReference type="InterPro" id="IPR005141">
    <property type="entry name" value="eRF1_2"/>
</dbReference>
<comment type="caution">
    <text evidence="7">The sequence shown here is derived from an EMBL/GenBank/DDBJ whole genome shotgun (WGS) entry which is preliminary data.</text>
</comment>
<dbReference type="AlphaFoldDB" id="A0A1W0E578"/>
<dbReference type="Proteomes" id="UP000192758">
    <property type="component" value="Unassembled WGS sequence"/>
</dbReference>
<dbReference type="GO" id="GO:0002184">
    <property type="term" value="P:cytoplasmic translational termination"/>
    <property type="evidence" value="ECO:0007669"/>
    <property type="project" value="EnsemblFungi"/>
</dbReference>
<evidence type="ECO:0000256" key="4">
    <source>
        <dbReference type="ARBA" id="ARBA00022490"/>
    </source>
</evidence>
<dbReference type="Pfam" id="PF03463">
    <property type="entry name" value="eRF1_1"/>
    <property type="match status" value="1"/>
</dbReference>
<dbReference type="InterPro" id="IPR042226">
    <property type="entry name" value="eFR1_2_sf"/>
</dbReference>
<dbReference type="GO" id="GO:0016149">
    <property type="term" value="F:translation release factor activity, codon specific"/>
    <property type="evidence" value="ECO:0007669"/>
    <property type="project" value="EnsemblFungi"/>
</dbReference>
<protein>
    <submittedName>
        <fullName evidence="7">SU2</fullName>
    </submittedName>
</protein>
<name>A0A1W0E578_9MICR</name>
<dbReference type="STRING" id="646526.A0A1W0E578"/>
<dbReference type="GO" id="GO:0010494">
    <property type="term" value="C:cytoplasmic stress granule"/>
    <property type="evidence" value="ECO:0007669"/>
    <property type="project" value="EnsemblFungi"/>
</dbReference>
<evidence type="ECO:0000256" key="5">
    <source>
        <dbReference type="ARBA" id="ARBA00022917"/>
    </source>
</evidence>
<evidence type="ECO:0000259" key="6">
    <source>
        <dbReference type="SMART" id="SM01194"/>
    </source>
</evidence>
<dbReference type="EMBL" id="MNPJ01000020">
    <property type="protein sequence ID" value="OQS54415.1"/>
    <property type="molecule type" value="Genomic_DNA"/>
</dbReference>
<dbReference type="Pfam" id="PF03464">
    <property type="entry name" value="eRF1_2"/>
    <property type="match status" value="1"/>
</dbReference>
<dbReference type="InterPro" id="IPR005140">
    <property type="entry name" value="eRF1_Pelota-like_N"/>
</dbReference>
<keyword evidence="5" id="KW-0648">Protein biosynthesis</keyword>
<evidence type="ECO:0000256" key="3">
    <source>
        <dbReference type="ARBA" id="ARBA00011520"/>
    </source>
</evidence>
<sequence length="391" mass="44036">MAFDDIEIFKMKKLLKKLRDARGNGTSMISLILPPKEQIPRITKMLTDEYGTATNIKSKVNRLSVLTAISSAQIKLRTYTRTPPNGLGIFVGEILQDDNKVKKVAYGIEPLKPVNTSLYMCDSRFHVEDLLGLFEDEAKYGFVVMDGHGTLFATLQGSTPTILQTISVDLPKKHGRGGQSSVRFARLRVEKRQAYLKKVSEICTSLFLSNNKSNVDGIVLAGQADFKNELKLIMDARLTVLKTVDTNYGGKNGLNQAIELSEDLFKDVKYAKEKKLLQEFFHEINMDTGKYCYGFKGTMDALESGAVEKLIVNENYDKMHEEEEFVDWIAEHYKEYGCELFFVSDTSGEGTQFLEGFGGIGGILRYKIEMAEFDDDENDMSSLSVEEDDIF</sequence>
<dbReference type="PANTHER" id="PTHR10113">
    <property type="entry name" value="PEPTIDE CHAIN RELEASE FACTOR SUBUNIT 1"/>
    <property type="match status" value="1"/>
</dbReference>
<feature type="domain" description="eRF1/Pelota-like N-terminal" evidence="6">
    <location>
        <begin position="1"/>
        <end position="135"/>
    </location>
</feature>
<dbReference type="OrthoDB" id="10254527at2759"/>